<feature type="region of interest" description="Disordered" evidence="1">
    <location>
        <begin position="1"/>
        <end position="34"/>
    </location>
</feature>
<dbReference type="AlphaFoldDB" id="A0A833YSS8"/>
<comment type="caution">
    <text evidence="2">The sequence shown here is derived from an EMBL/GenBank/DDBJ whole genome shotgun (WGS) entry which is preliminary data.</text>
</comment>
<dbReference type="Proteomes" id="UP000664940">
    <property type="component" value="Unassembled WGS sequence"/>
</dbReference>
<name>A0A833YSS8_9CHIR</name>
<proteinExistence type="predicted"/>
<protein>
    <submittedName>
        <fullName evidence="2">Uncharacterized protein</fullName>
    </submittedName>
</protein>
<feature type="compositionally biased region" description="Polar residues" evidence="1">
    <location>
        <begin position="198"/>
        <end position="210"/>
    </location>
</feature>
<gene>
    <name evidence="2" type="ORF">HJG60_008537</name>
</gene>
<organism evidence="2 3">
    <name type="scientific">Phyllostomus discolor</name>
    <name type="common">pale spear-nosed bat</name>
    <dbReference type="NCBI Taxonomy" id="89673"/>
    <lineage>
        <taxon>Eukaryota</taxon>
        <taxon>Metazoa</taxon>
        <taxon>Chordata</taxon>
        <taxon>Craniata</taxon>
        <taxon>Vertebrata</taxon>
        <taxon>Euteleostomi</taxon>
        <taxon>Mammalia</taxon>
        <taxon>Eutheria</taxon>
        <taxon>Laurasiatheria</taxon>
        <taxon>Chiroptera</taxon>
        <taxon>Yangochiroptera</taxon>
        <taxon>Phyllostomidae</taxon>
        <taxon>Phyllostominae</taxon>
        <taxon>Phyllostomus</taxon>
    </lineage>
</organism>
<feature type="compositionally biased region" description="Basic and acidic residues" evidence="1">
    <location>
        <begin position="1"/>
        <end position="11"/>
    </location>
</feature>
<reference evidence="2 3" key="1">
    <citation type="journal article" date="2020" name="Nature">
        <title>Six reference-quality genomes reveal evolution of bat adaptations.</title>
        <authorList>
            <person name="Jebb D."/>
            <person name="Huang Z."/>
            <person name="Pippel M."/>
            <person name="Hughes G.M."/>
            <person name="Lavrichenko K."/>
            <person name="Devanna P."/>
            <person name="Winkler S."/>
            <person name="Jermiin L.S."/>
            <person name="Skirmuntt E.C."/>
            <person name="Katzourakis A."/>
            <person name="Burkitt-Gray L."/>
            <person name="Ray D.A."/>
            <person name="Sullivan K.A.M."/>
            <person name="Roscito J.G."/>
            <person name="Kirilenko B.M."/>
            <person name="Davalos L.M."/>
            <person name="Corthals A.P."/>
            <person name="Power M.L."/>
            <person name="Jones G."/>
            <person name="Ransome R.D."/>
            <person name="Dechmann D.K.N."/>
            <person name="Locatelli A.G."/>
            <person name="Puechmaille S.J."/>
            <person name="Fedrigo O."/>
            <person name="Jarvis E.D."/>
            <person name="Hiller M."/>
            <person name="Vernes S.C."/>
            <person name="Myers E.W."/>
            <person name="Teeling E.C."/>
        </authorList>
    </citation>
    <scope>NUCLEOTIDE SEQUENCE [LARGE SCALE GENOMIC DNA]</scope>
    <source>
        <strain evidence="2">Bat1K_MPI-CBG_1</strain>
    </source>
</reference>
<feature type="region of interest" description="Disordered" evidence="1">
    <location>
        <begin position="191"/>
        <end position="210"/>
    </location>
</feature>
<evidence type="ECO:0000313" key="2">
    <source>
        <dbReference type="EMBL" id="KAF6084258.1"/>
    </source>
</evidence>
<accession>A0A833YSS8</accession>
<evidence type="ECO:0000313" key="3">
    <source>
        <dbReference type="Proteomes" id="UP000664940"/>
    </source>
</evidence>
<dbReference type="EMBL" id="JABVXQ010000012">
    <property type="protein sequence ID" value="KAF6084258.1"/>
    <property type="molecule type" value="Genomic_DNA"/>
</dbReference>
<sequence>MTDTVQSRKEEEIENVTGEDSSNTGGPWGEVAGPFRGVFRGRTLSQLAGHGGPAWLSSALTGMWGCTDAGMQGCRVKGAGMQGCGDAGCRDEGVWGCRVQGCEDAGVQGAGVQGCGDARMQHALTGSHTNPTSWSHSLDHAASCTSHRPPSFFPSLTPGFIFVSRAASDTQVSLCQPLSFLVRWPQPFLFPRDRGPQGPQSPETLSNGPA</sequence>
<evidence type="ECO:0000256" key="1">
    <source>
        <dbReference type="SAM" id="MobiDB-lite"/>
    </source>
</evidence>